<dbReference type="EMBL" id="MCGE01000002">
    <property type="protein sequence ID" value="ORZ23961.1"/>
    <property type="molecule type" value="Genomic_DNA"/>
</dbReference>
<name>A0A1X2IZ19_9FUNG</name>
<evidence type="ECO:0000313" key="4">
    <source>
        <dbReference type="Proteomes" id="UP000193560"/>
    </source>
</evidence>
<comment type="caution">
    <text evidence="3">The sequence shown here is derived from an EMBL/GenBank/DDBJ whole genome shotgun (WGS) entry which is preliminary data.</text>
</comment>
<sequence length="260" mass="30050">METKRLDLVVAGSRYLSIVGDCIDTIGRNGKPATMPLSYHQNRVDRDKSNCYHITFAHNLELKKYMNEHDIPKKQRSKHLWKMIKSLVENFGDPSQDWELPVDFGLGRLEEKLPEIAPTNEKENGTNNKEDDSTMTQQQPLKTHVSYFRVIHWPFGQKLRAHFGLPPTHFHVTVGFDPKDIHSPKGPNTLLLKDGLNENLIQRWVKTALDYPDQTIFLHRLYDCLILSDRKELAEPWLHLLQTSTPQIDRSSSEETSPCT</sequence>
<feature type="domain" description="Swiss Army Knife 2H phosphoesterase" evidence="2">
    <location>
        <begin position="15"/>
        <end position="182"/>
    </location>
</feature>
<dbReference type="AlphaFoldDB" id="A0A1X2IZ19"/>
<feature type="compositionally biased region" description="Basic and acidic residues" evidence="1">
    <location>
        <begin position="113"/>
        <end position="132"/>
    </location>
</feature>
<protein>
    <recommendedName>
        <fullName evidence="2">Swiss Army Knife 2H phosphoesterase domain-containing protein</fullName>
    </recommendedName>
</protein>
<evidence type="ECO:0000313" key="3">
    <source>
        <dbReference type="EMBL" id="ORZ23961.1"/>
    </source>
</evidence>
<dbReference type="Proteomes" id="UP000193560">
    <property type="component" value="Unassembled WGS sequence"/>
</dbReference>
<evidence type="ECO:0000256" key="1">
    <source>
        <dbReference type="SAM" id="MobiDB-lite"/>
    </source>
</evidence>
<dbReference type="OrthoDB" id="19045at2759"/>
<accession>A0A1X2IZ19</accession>
<gene>
    <name evidence="3" type="ORF">BCR42DRAFT_401923</name>
</gene>
<keyword evidence="4" id="KW-1185">Reference proteome</keyword>
<dbReference type="Pfam" id="PF22547">
    <property type="entry name" value="2H-SAK"/>
    <property type="match status" value="1"/>
</dbReference>
<proteinExistence type="predicted"/>
<organism evidence="3 4">
    <name type="scientific">Absidia repens</name>
    <dbReference type="NCBI Taxonomy" id="90262"/>
    <lineage>
        <taxon>Eukaryota</taxon>
        <taxon>Fungi</taxon>
        <taxon>Fungi incertae sedis</taxon>
        <taxon>Mucoromycota</taxon>
        <taxon>Mucoromycotina</taxon>
        <taxon>Mucoromycetes</taxon>
        <taxon>Mucorales</taxon>
        <taxon>Cunninghamellaceae</taxon>
        <taxon>Absidia</taxon>
    </lineage>
</organism>
<reference evidence="3 4" key="1">
    <citation type="submission" date="2016-07" db="EMBL/GenBank/DDBJ databases">
        <title>Pervasive Adenine N6-methylation of Active Genes in Fungi.</title>
        <authorList>
            <consortium name="DOE Joint Genome Institute"/>
            <person name="Mondo S.J."/>
            <person name="Dannebaum R.O."/>
            <person name="Kuo R.C."/>
            <person name="Labutti K."/>
            <person name="Haridas S."/>
            <person name="Kuo A."/>
            <person name="Salamov A."/>
            <person name="Ahrendt S.R."/>
            <person name="Lipzen A."/>
            <person name="Sullivan W."/>
            <person name="Andreopoulos W.B."/>
            <person name="Clum A."/>
            <person name="Lindquist E."/>
            <person name="Daum C."/>
            <person name="Ramamoorthy G.K."/>
            <person name="Gryganskyi A."/>
            <person name="Culley D."/>
            <person name="Magnuson J.K."/>
            <person name="James T.Y."/>
            <person name="O'Malley M.A."/>
            <person name="Stajich J.E."/>
            <person name="Spatafora J.W."/>
            <person name="Visel A."/>
            <person name="Grigoriev I.V."/>
        </authorList>
    </citation>
    <scope>NUCLEOTIDE SEQUENCE [LARGE SCALE GENOMIC DNA]</scope>
    <source>
        <strain evidence="3 4">NRRL 1336</strain>
    </source>
</reference>
<feature type="region of interest" description="Disordered" evidence="1">
    <location>
        <begin position="113"/>
        <end position="137"/>
    </location>
</feature>
<evidence type="ECO:0000259" key="2">
    <source>
        <dbReference type="Pfam" id="PF22547"/>
    </source>
</evidence>
<dbReference type="InterPro" id="IPR054498">
    <property type="entry name" value="2H-SAK"/>
</dbReference>